<dbReference type="InterPro" id="IPR033767">
    <property type="entry name" value="Tail_Gp11"/>
</dbReference>
<organism evidence="1 2">
    <name type="scientific">Aeromonas phage LAh1</name>
    <dbReference type="NCBI Taxonomy" id="2591024"/>
    <lineage>
        <taxon>Viruses</taxon>
        <taxon>Duplodnaviria</taxon>
        <taxon>Heunggongvirae</taxon>
        <taxon>Uroviricota</taxon>
        <taxon>Caudoviricetes</taxon>
        <taxon>Autographivirales</taxon>
        <taxon>Autonotataviridae</taxon>
        <taxon>Melnykvirinae</taxon>
        <taxon>Ahphunavirus</taxon>
        <taxon>Ahphunavirus LAh1</taxon>
    </lineage>
</organism>
<accession>A0A513ZZ01</accession>
<sequence>MITELDIVNGCLATMGEVPLVEITDDHPFVPAARAAYRAALMEVAGRNWWFNTDTVTLRATTEKLTYAPEDAVSVYPVWDDRLTVRGRKLYNRIEGTFDVGDQLCVVVRLLEFEDLPAMAKVHIQNHAVLSFQKNYDADQLRMSQLVQEKADSWSILNAEHIRQINYNPMLSAELAIKIMRSGPRGASYRR</sequence>
<reference evidence="1 2" key="1">
    <citation type="submission" date="2019-04" db="EMBL/GenBank/DDBJ databases">
        <title>Novel bacteriophages capable of disrupting biofilms from clinical strains of Aeromonas hydrophila with intrinsic antibiotic resistance.</title>
        <authorList>
            <person name="Kabwe M."/>
            <person name="Brown T.L."/>
            <person name="Speirs L."/>
            <person name="Ku H."/>
            <person name="Leach M."/>
            <person name="Chan H.T."/>
            <person name="Petrovski S."/>
            <person name="Lock P."/>
            <person name="Tucci J."/>
        </authorList>
    </citation>
    <scope>NUCLEOTIDE SEQUENCE [LARGE SCALE GENOMIC DNA]</scope>
</reference>
<dbReference type="EMBL" id="MK838107">
    <property type="protein sequence ID" value="QDH46254.1"/>
    <property type="molecule type" value="Genomic_DNA"/>
</dbReference>
<proteinExistence type="predicted"/>
<dbReference type="Proteomes" id="UP000316756">
    <property type="component" value="Segment"/>
</dbReference>
<protein>
    <submittedName>
        <fullName evidence="1">Putative tail tubular protein A</fullName>
    </submittedName>
</protein>
<keyword evidence="2" id="KW-1185">Reference proteome</keyword>
<name>A0A513ZZ01_9CAUD</name>
<evidence type="ECO:0000313" key="1">
    <source>
        <dbReference type="EMBL" id="QDH46254.1"/>
    </source>
</evidence>
<dbReference type="Pfam" id="PF17212">
    <property type="entry name" value="Tube"/>
    <property type="match status" value="1"/>
</dbReference>
<evidence type="ECO:0000313" key="2">
    <source>
        <dbReference type="Proteomes" id="UP000316756"/>
    </source>
</evidence>
<gene>
    <name evidence="1" type="ORF">LAh1_4</name>
</gene>